<dbReference type="HOGENOM" id="CLU_752726_0_0_1"/>
<dbReference type="eggNOG" id="ENOG502RJPA">
    <property type="taxonomic scope" value="Eukaryota"/>
</dbReference>
<evidence type="ECO:0000313" key="2">
    <source>
        <dbReference type="EMBL" id="EEY23268.1"/>
    </source>
</evidence>
<reference evidence="3" key="1">
    <citation type="journal article" date="2011" name="PLoS Pathog.">
        <title>Comparative genomics yields insights into niche adaptation of plant vascular wilt pathogens.</title>
        <authorList>
            <person name="Klosterman S.J."/>
            <person name="Subbarao K.V."/>
            <person name="Kang S."/>
            <person name="Veronese P."/>
            <person name="Gold S.E."/>
            <person name="Thomma B.P.H.J."/>
            <person name="Chen Z."/>
            <person name="Henrissat B."/>
            <person name="Lee Y.-H."/>
            <person name="Park J."/>
            <person name="Garcia-Pedrajas M.D."/>
            <person name="Barbara D.J."/>
            <person name="Anchieta A."/>
            <person name="de Jonge R."/>
            <person name="Santhanam P."/>
            <person name="Maruthachalam K."/>
            <person name="Atallah Z."/>
            <person name="Amyotte S.G."/>
            <person name="Paz Z."/>
            <person name="Inderbitzin P."/>
            <person name="Hayes R.J."/>
            <person name="Heiman D.I."/>
            <person name="Young S."/>
            <person name="Zeng Q."/>
            <person name="Engels R."/>
            <person name="Galagan J."/>
            <person name="Cuomo C.A."/>
            <person name="Dobinson K.F."/>
            <person name="Ma L.-J."/>
        </authorList>
    </citation>
    <scope>NUCLEOTIDE SEQUENCE [LARGE SCALE GENOMIC DNA]</scope>
    <source>
        <strain evidence="3">VaMs.102 / ATCC MYA-4576 / FGSC 10136</strain>
    </source>
</reference>
<dbReference type="OrthoDB" id="3439027at2759"/>
<dbReference type="EMBL" id="DS985228">
    <property type="protein sequence ID" value="EEY23268.1"/>
    <property type="molecule type" value="Genomic_DNA"/>
</dbReference>
<protein>
    <submittedName>
        <fullName evidence="2">Uncharacterized protein</fullName>
    </submittedName>
</protein>
<feature type="compositionally biased region" description="Low complexity" evidence="1">
    <location>
        <begin position="102"/>
        <end position="112"/>
    </location>
</feature>
<proteinExistence type="predicted"/>
<dbReference type="AlphaFoldDB" id="C9SX78"/>
<evidence type="ECO:0000313" key="3">
    <source>
        <dbReference type="Proteomes" id="UP000008698"/>
    </source>
</evidence>
<dbReference type="KEGG" id="val:VDBG_09378"/>
<sequence length="368" mass="40132">MFDFDAGIESPHSSHDIVRSVSPSSLEGLSKPGSPPVLDLSDLATPDTDDEEESYMRFAPHHFGLPSTLRDFMMDSKRSKPSQASDSPSSPLDAPRGRSRGSRPVGRGRQPSFATRRRSQQVWREPSPDVWSIEEETEEAMSELGSTMVADIEAGEVLASAMKKDRTRPVDIQAAKPTKKVRGVQVKGAFAYTTSMVPGGRMDASRLVYHHLVSRTARCAGMQYTRRWHASQSDPGNHNHSYHTTSCCVSFCDSAMARLPPRANSLVAYGEDADRLPNVTPSVACQAEALTLLPCCPSIGITQSSPPGRGWLSETRQSFRKVEMPWPLWPFCTPRGSAGSVNSHLMASRSGITPAGPDVWEFQGCGLA</sequence>
<dbReference type="GeneID" id="9527880"/>
<evidence type="ECO:0000256" key="1">
    <source>
        <dbReference type="SAM" id="MobiDB-lite"/>
    </source>
</evidence>
<feature type="compositionally biased region" description="Low complexity" evidence="1">
    <location>
        <begin position="81"/>
        <end position="94"/>
    </location>
</feature>
<gene>
    <name evidence="2" type="ORF">VDBG_09378</name>
</gene>
<feature type="region of interest" description="Disordered" evidence="1">
    <location>
        <begin position="1"/>
        <end position="129"/>
    </location>
</feature>
<name>C9SX78_VERA1</name>
<dbReference type="Proteomes" id="UP000008698">
    <property type="component" value="Unassembled WGS sequence"/>
</dbReference>
<keyword evidence="3" id="KW-1185">Reference proteome</keyword>
<organism evidence="3">
    <name type="scientific">Verticillium alfalfae (strain VaMs.102 / ATCC MYA-4576 / FGSC 10136)</name>
    <name type="common">Verticillium wilt of alfalfa</name>
    <name type="synonym">Verticillium albo-atrum</name>
    <dbReference type="NCBI Taxonomy" id="526221"/>
    <lineage>
        <taxon>Eukaryota</taxon>
        <taxon>Fungi</taxon>
        <taxon>Dikarya</taxon>
        <taxon>Ascomycota</taxon>
        <taxon>Pezizomycotina</taxon>
        <taxon>Sordariomycetes</taxon>
        <taxon>Hypocreomycetidae</taxon>
        <taxon>Glomerellales</taxon>
        <taxon>Plectosphaerellaceae</taxon>
        <taxon>Verticillium</taxon>
    </lineage>
</organism>
<dbReference type="RefSeq" id="XP_003000183.1">
    <property type="nucleotide sequence ID" value="XM_003000137.1"/>
</dbReference>
<dbReference type="STRING" id="526221.C9SX78"/>
<accession>C9SX78</accession>